<protein>
    <submittedName>
        <fullName evidence="2">Uncharacterized protein</fullName>
    </submittedName>
</protein>
<evidence type="ECO:0000256" key="1">
    <source>
        <dbReference type="SAM" id="SignalP"/>
    </source>
</evidence>
<accession>A0ABP8UE74</accession>
<dbReference type="Gene3D" id="2.60.120.260">
    <property type="entry name" value="Galactose-binding domain-like"/>
    <property type="match status" value="1"/>
</dbReference>
<organism evidence="2 3">
    <name type="scientific">Actinoallomurus vinaceus</name>
    <dbReference type="NCBI Taxonomy" id="1080074"/>
    <lineage>
        <taxon>Bacteria</taxon>
        <taxon>Bacillati</taxon>
        <taxon>Actinomycetota</taxon>
        <taxon>Actinomycetes</taxon>
        <taxon>Streptosporangiales</taxon>
        <taxon>Thermomonosporaceae</taxon>
        <taxon>Actinoallomurus</taxon>
    </lineage>
</organism>
<dbReference type="Proteomes" id="UP001501442">
    <property type="component" value="Unassembled WGS sequence"/>
</dbReference>
<reference evidence="3" key="1">
    <citation type="journal article" date="2019" name="Int. J. Syst. Evol. Microbiol.">
        <title>The Global Catalogue of Microorganisms (GCM) 10K type strain sequencing project: providing services to taxonomists for standard genome sequencing and annotation.</title>
        <authorList>
            <consortium name="The Broad Institute Genomics Platform"/>
            <consortium name="The Broad Institute Genome Sequencing Center for Infectious Disease"/>
            <person name="Wu L."/>
            <person name="Ma J."/>
        </authorList>
    </citation>
    <scope>NUCLEOTIDE SEQUENCE [LARGE SCALE GENOMIC DNA]</scope>
    <source>
        <strain evidence="3">JCM 17939</strain>
    </source>
</reference>
<proteinExistence type="predicted"/>
<feature type="signal peptide" evidence="1">
    <location>
        <begin position="1"/>
        <end position="30"/>
    </location>
</feature>
<gene>
    <name evidence="2" type="ORF">GCM10023196_041720</name>
</gene>
<dbReference type="EMBL" id="BAABHK010000005">
    <property type="protein sequence ID" value="GAA4627840.1"/>
    <property type="molecule type" value="Genomic_DNA"/>
</dbReference>
<comment type="caution">
    <text evidence="2">The sequence shown here is derived from an EMBL/GenBank/DDBJ whole genome shotgun (WGS) entry which is preliminary data.</text>
</comment>
<feature type="chain" id="PRO_5045157047" evidence="1">
    <location>
        <begin position="31"/>
        <end position="196"/>
    </location>
</feature>
<keyword evidence="1" id="KW-0732">Signal</keyword>
<name>A0ABP8UE74_9ACTN</name>
<dbReference type="RefSeq" id="WP_345432581.1">
    <property type="nucleotide sequence ID" value="NZ_BAABHK010000005.1"/>
</dbReference>
<sequence>MFKRPLRFLPTGLAAGSLLAAMALSVPALASTSSARMRQTALTALGYNSTDWRYIQVPPAADEPLFYERSFDDSGWRTGQEGFGTVGAGCSWNNPAHVKTPWAVNTDILVRHWVHIPRDAQQVRIQGTIDNDAQVYFNGHLLQTAKSGNCIGGAINVVVPANYLECCNLLAIRGHDYGLATYLNVEVTYLKPTPAA</sequence>
<evidence type="ECO:0000313" key="3">
    <source>
        <dbReference type="Proteomes" id="UP001501442"/>
    </source>
</evidence>
<evidence type="ECO:0000313" key="2">
    <source>
        <dbReference type="EMBL" id="GAA4627840.1"/>
    </source>
</evidence>
<keyword evidence="3" id="KW-1185">Reference proteome</keyword>